<accession>A0A841U1A0</accession>
<keyword evidence="4" id="KW-1185">Reference proteome</keyword>
<gene>
    <name evidence="3" type="ORF">H7B90_24430</name>
</gene>
<dbReference type="Pfam" id="PF07833">
    <property type="entry name" value="Cu_amine_oxidN1"/>
    <property type="match status" value="1"/>
</dbReference>
<feature type="chain" id="PRO_5032929441" evidence="1">
    <location>
        <begin position="22"/>
        <end position="270"/>
    </location>
</feature>
<feature type="domain" description="Copper amine oxidase-like N-terminal" evidence="2">
    <location>
        <begin position="37"/>
        <end position="131"/>
    </location>
</feature>
<dbReference type="InterPro" id="IPR012854">
    <property type="entry name" value="Cu_amine_oxidase-like_N"/>
</dbReference>
<organism evidence="3 4">
    <name type="scientific">Cohnella xylanilytica</name>
    <dbReference type="NCBI Taxonomy" id="557555"/>
    <lineage>
        <taxon>Bacteria</taxon>
        <taxon>Bacillati</taxon>
        <taxon>Bacillota</taxon>
        <taxon>Bacilli</taxon>
        <taxon>Bacillales</taxon>
        <taxon>Paenibacillaceae</taxon>
        <taxon>Cohnella</taxon>
    </lineage>
</organism>
<dbReference type="Gene3D" id="3.30.457.10">
    <property type="entry name" value="Copper amine oxidase-like, N-terminal domain"/>
    <property type="match status" value="1"/>
</dbReference>
<keyword evidence="1" id="KW-0732">Signal</keyword>
<evidence type="ECO:0000313" key="3">
    <source>
        <dbReference type="EMBL" id="MBB6694547.1"/>
    </source>
</evidence>
<dbReference type="SUPFAM" id="SSF55383">
    <property type="entry name" value="Copper amine oxidase, domain N"/>
    <property type="match status" value="1"/>
</dbReference>
<evidence type="ECO:0000259" key="2">
    <source>
        <dbReference type="Pfam" id="PF07833"/>
    </source>
</evidence>
<feature type="signal peptide" evidence="1">
    <location>
        <begin position="1"/>
        <end position="21"/>
    </location>
</feature>
<name>A0A841U1A0_9BACL</name>
<evidence type="ECO:0000256" key="1">
    <source>
        <dbReference type="SAM" id="SignalP"/>
    </source>
</evidence>
<dbReference type="AlphaFoldDB" id="A0A841U1A0"/>
<reference evidence="3 4" key="1">
    <citation type="submission" date="2020-08" db="EMBL/GenBank/DDBJ databases">
        <title>Cohnella phylogeny.</title>
        <authorList>
            <person name="Dunlap C."/>
        </authorList>
    </citation>
    <scope>NUCLEOTIDE SEQUENCE [LARGE SCALE GENOMIC DNA]</scope>
    <source>
        <strain evidence="3 4">DSM 25239</strain>
    </source>
</reference>
<dbReference type="InterPro" id="IPR036582">
    <property type="entry name" value="Mao_N_sf"/>
</dbReference>
<evidence type="ECO:0000313" key="4">
    <source>
        <dbReference type="Proteomes" id="UP000553776"/>
    </source>
</evidence>
<sequence>MNNKTILSTAAALLLAVPAFAAPGSADDHTVLIDHARAENNRMLIPLRDVAQNMGATVEWNRQQNSIRITKGDTDMQLTIDSKIVRLGSSDIELDAPVKVVRTTTYVPLRFVSQTLGAEVSWNQQTQEATIKQQEGNDIVVRVGQEREEPAAADKATAAWTKLLNEKLNEAADVSKIKQIRAHFKPYFTDRLINAIIADKGLKEKRRFDAYYGPYYMSKTTAKLSQSLDMGRTKWGETINLYRETELVRVDGVWKADSVTFREIVTPIAP</sequence>
<dbReference type="Proteomes" id="UP000553776">
    <property type="component" value="Unassembled WGS sequence"/>
</dbReference>
<proteinExistence type="predicted"/>
<protein>
    <submittedName>
        <fullName evidence="3">Copper amine oxidase N-terminal domain-containing protein</fullName>
    </submittedName>
</protein>
<comment type="caution">
    <text evidence="3">The sequence shown here is derived from an EMBL/GenBank/DDBJ whole genome shotgun (WGS) entry which is preliminary data.</text>
</comment>
<dbReference type="EMBL" id="JACJVR010000097">
    <property type="protein sequence ID" value="MBB6694547.1"/>
    <property type="molecule type" value="Genomic_DNA"/>
</dbReference>
<dbReference type="RefSeq" id="WP_185138512.1">
    <property type="nucleotide sequence ID" value="NZ_JACJVR010000097.1"/>
</dbReference>